<evidence type="ECO:0000313" key="4">
    <source>
        <dbReference type="Proteomes" id="UP000285777"/>
    </source>
</evidence>
<name>A0A415BQJ6_PHOVU</name>
<keyword evidence="1" id="KW-0812">Transmembrane</keyword>
<evidence type="ECO:0000313" key="2">
    <source>
        <dbReference type="EMBL" id="MSS49988.1"/>
    </source>
</evidence>
<dbReference type="EMBL" id="QRLF01000020">
    <property type="protein sequence ID" value="RHI89911.1"/>
    <property type="molecule type" value="Genomic_DNA"/>
</dbReference>
<dbReference type="RefSeq" id="WP_117817765.1">
    <property type="nucleotide sequence ID" value="NZ_CAXTGH010000003.1"/>
</dbReference>
<keyword evidence="1" id="KW-1133">Transmembrane helix</keyword>
<reference evidence="2 5" key="2">
    <citation type="submission" date="2019-09" db="EMBL/GenBank/DDBJ databases">
        <title>In-depth cultivation of the pig gut microbiome towards novel bacterial diversity and tailored functional studies.</title>
        <authorList>
            <person name="Wylensek D."/>
            <person name="Hitch T.C.A."/>
            <person name="Clavel T."/>
        </authorList>
    </citation>
    <scope>NUCLEOTIDE SEQUENCE [LARGE SCALE GENOMIC DNA]</scope>
    <source>
        <strain evidence="2 5">WCA-389-WT-3C</strain>
    </source>
</reference>
<dbReference type="Proteomes" id="UP000460950">
    <property type="component" value="Unassembled WGS sequence"/>
</dbReference>
<protein>
    <submittedName>
        <fullName evidence="3">Uncharacterized protein</fullName>
    </submittedName>
</protein>
<dbReference type="Proteomes" id="UP000285777">
    <property type="component" value="Unassembled WGS sequence"/>
</dbReference>
<dbReference type="EMBL" id="VULU01000039">
    <property type="protein sequence ID" value="MSS49988.1"/>
    <property type="molecule type" value="Genomic_DNA"/>
</dbReference>
<reference evidence="3 4" key="1">
    <citation type="submission" date="2018-08" db="EMBL/GenBank/DDBJ databases">
        <title>A genome reference for cultivated species of the human gut microbiota.</title>
        <authorList>
            <person name="Zou Y."/>
            <person name="Xue W."/>
            <person name="Luo G."/>
        </authorList>
    </citation>
    <scope>NUCLEOTIDE SEQUENCE [LARGE SCALE GENOMIC DNA]</scope>
    <source>
        <strain evidence="3 4">AM13-21</strain>
    </source>
</reference>
<comment type="caution">
    <text evidence="3">The sequence shown here is derived from an EMBL/GenBank/DDBJ whole genome shotgun (WGS) entry which is preliminary data.</text>
</comment>
<accession>A0A415BQJ6</accession>
<evidence type="ECO:0000313" key="5">
    <source>
        <dbReference type="Proteomes" id="UP000460950"/>
    </source>
</evidence>
<gene>
    <name evidence="3" type="ORF">DW150_12385</name>
    <name evidence="2" type="ORF">FYJ30_17205</name>
</gene>
<sequence length="85" mass="9703">MITKKATGGMNMNRLSKQCMVFIAGMISFLYVLGLVGHQDYIEEILYNMPQETYDVIVQKLGNVSRSEIAAEYEANRAFYDNLNK</sequence>
<evidence type="ECO:0000256" key="1">
    <source>
        <dbReference type="SAM" id="Phobius"/>
    </source>
</evidence>
<dbReference type="AlphaFoldDB" id="A0A415BQJ6"/>
<evidence type="ECO:0000313" key="3">
    <source>
        <dbReference type="EMBL" id="RHI89911.1"/>
    </source>
</evidence>
<proteinExistence type="predicted"/>
<keyword evidence="1" id="KW-0472">Membrane</keyword>
<feature type="transmembrane region" description="Helical" evidence="1">
    <location>
        <begin position="20"/>
        <end position="38"/>
    </location>
</feature>
<organism evidence="3 4">
    <name type="scientific">Phocaeicola vulgatus</name>
    <name type="common">Bacteroides vulgatus</name>
    <dbReference type="NCBI Taxonomy" id="821"/>
    <lineage>
        <taxon>Bacteria</taxon>
        <taxon>Pseudomonadati</taxon>
        <taxon>Bacteroidota</taxon>
        <taxon>Bacteroidia</taxon>
        <taxon>Bacteroidales</taxon>
        <taxon>Bacteroidaceae</taxon>
        <taxon>Phocaeicola</taxon>
    </lineage>
</organism>